<keyword evidence="2" id="KW-1185">Reference proteome</keyword>
<name>A0ACC1MC21_9HYPO</name>
<protein>
    <submittedName>
        <fullName evidence="1">Uncharacterized protein</fullName>
    </submittedName>
</protein>
<evidence type="ECO:0000313" key="1">
    <source>
        <dbReference type="EMBL" id="KAJ2957010.1"/>
    </source>
</evidence>
<organism evidence="1 2">
    <name type="scientific">Zarea fungicola</name>
    <dbReference type="NCBI Taxonomy" id="93591"/>
    <lineage>
        <taxon>Eukaryota</taxon>
        <taxon>Fungi</taxon>
        <taxon>Dikarya</taxon>
        <taxon>Ascomycota</taxon>
        <taxon>Pezizomycotina</taxon>
        <taxon>Sordariomycetes</taxon>
        <taxon>Hypocreomycetidae</taxon>
        <taxon>Hypocreales</taxon>
        <taxon>Cordycipitaceae</taxon>
        <taxon>Zarea</taxon>
    </lineage>
</organism>
<gene>
    <name evidence="1" type="ORF">NQ176_g11283</name>
</gene>
<proteinExistence type="predicted"/>
<evidence type="ECO:0000313" key="2">
    <source>
        <dbReference type="Proteomes" id="UP001143910"/>
    </source>
</evidence>
<accession>A0ACC1MC21</accession>
<sequence>MGTKWHTAHVDSNAYLDRETAKHEAGDEHAVHNIVFVLGAVNADWTRSPEFAMDLLGLEDENLDAVVGNVVNEFRANGLL</sequence>
<dbReference type="EMBL" id="JANJQO010003692">
    <property type="protein sequence ID" value="KAJ2957010.1"/>
    <property type="molecule type" value="Genomic_DNA"/>
</dbReference>
<dbReference type="Proteomes" id="UP001143910">
    <property type="component" value="Unassembled WGS sequence"/>
</dbReference>
<comment type="caution">
    <text evidence="1">The sequence shown here is derived from an EMBL/GenBank/DDBJ whole genome shotgun (WGS) entry which is preliminary data.</text>
</comment>
<reference evidence="1" key="1">
    <citation type="submission" date="2022-08" db="EMBL/GenBank/DDBJ databases">
        <title>Genome Sequence of Lecanicillium fungicola.</title>
        <authorList>
            <person name="Buettner E."/>
        </authorList>
    </citation>
    <scope>NUCLEOTIDE SEQUENCE</scope>
    <source>
        <strain evidence="1">Babe33</strain>
    </source>
</reference>